<accession>A7K7Y0</accession>
<gene>
    <name evidence="1" type="primary">Z020R</name>
    <name evidence="1" type="ORF">ATCV1_Z020R</name>
</gene>
<evidence type="ECO:0000313" key="1">
    <source>
        <dbReference type="EMBL" id="ABT16154.1"/>
    </source>
</evidence>
<name>A7K7Y0_9PHYC</name>
<sequence>MFVTMCSAPRGYVIFRRDEVRKVFGHGFVNPPCPLNRPMVFKDIESAKHFKNVLEVAVSTTGVWEDAICVKDGELVIAENIRSSVELAYIDIEYCDIREARDDELRRATASLK</sequence>
<dbReference type="EMBL" id="EF101928">
    <property type="protein sequence ID" value="ABT16154.1"/>
    <property type="molecule type" value="Genomic_DNA"/>
</dbReference>
<reference evidence="1 2" key="1">
    <citation type="submission" date="2006-09" db="EMBL/GenBank/DDBJ databases">
        <title>Sequence and annotation of the 288-kb ATCV-1 virus that infects an endosymbiotic Chlorella strain of the heliozoon Acanthocystis turfacea.</title>
        <authorList>
            <person name="Fitzgerald L.A."/>
            <person name="Graves M.V."/>
            <person name="Li X."/>
            <person name="Pfitzner A.J.P."/>
            <person name="Hartigan J."/>
            <person name="Van Etten J.L."/>
        </authorList>
    </citation>
    <scope>NUCLEOTIDE SEQUENCE [LARGE SCALE GENOMIC DNA]</scope>
    <source>
        <strain evidence="1 2">ATCV-1</strain>
    </source>
</reference>
<proteinExistence type="predicted"/>
<evidence type="ECO:0000313" key="2">
    <source>
        <dbReference type="Proteomes" id="UP000202420"/>
    </source>
</evidence>
<dbReference type="GeneID" id="5470900"/>
<dbReference type="Proteomes" id="UP000202420">
    <property type="component" value="Segment"/>
</dbReference>
<dbReference type="RefSeq" id="YP_001426501.1">
    <property type="nucleotide sequence ID" value="NC_008724.1"/>
</dbReference>
<protein>
    <submittedName>
        <fullName evidence="1">Uncharacterized protein Z020R</fullName>
    </submittedName>
</protein>
<keyword evidence="2" id="KW-1185">Reference proteome</keyword>
<dbReference type="KEGG" id="vg:5470900"/>
<organism evidence="1 2">
    <name type="scientific">Chlorovirus heliozoae</name>
    <dbReference type="NCBI Taxonomy" id="322019"/>
    <lineage>
        <taxon>Viruses</taxon>
        <taxon>Varidnaviria</taxon>
        <taxon>Bamfordvirae</taxon>
        <taxon>Nucleocytoviricota</taxon>
        <taxon>Megaviricetes</taxon>
        <taxon>Algavirales</taxon>
        <taxon>Phycodnaviridae</taxon>
        <taxon>Chlorovirus</taxon>
    </lineage>
</organism>
<dbReference type="OrthoDB" id="22758at10239"/>